<dbReference type="Pfam" id="PF04055">
    <property type="entry name" value="Radical_SAM"/>
    <property type="match status" value="1"/>
</dbReference>
<dbReference type="Pfam" id="PF13282">
    <property type="entry name" value="DUF4070"/>
    <property type="match status" value="1"/>
</dbReference>
<dbReference type="InterPro" id="IPR006638">
    <property type="entry name" value="Elp3/MiaA/NifB-like_rSAM"/>
</dbReference>
<dbReference type="InterPro" id="IPR034466">
    <property type="entry name" value="Methyltransferase_Class_B"/>
</dbReference>
<dbReference type="EMBL" id="DSOV01000015">
    <property type="protein sequence ID" value="HEN41622.1"/>
    <property type="molecule type" value="Genomic_DNA"/>
</dbReference>
<dbReference type="GO" id="GO:0005829">
    <property type="term" value="C:cytosol"/>
    <property type="evidence" value="ECO:0007669"/>
    <property type="project" value="TreeGrafter"/>
</dbReference>
<dbReference type="InterPro" id="IPR025274">
    <property type="entry name" value="DUF4070"/>
</dbReference>
<dbReference type="InterPro" id="IPR006158">
    <property type="entry name" value="Cobalamin-bd"/>
</dbReference>
<dbReference type="Gene3D" id="3.80.30.20">
    <property type="entry name" value="tm_1862 like domain"/>
    <property type="match status" value="1"/>
</dbReference>
<sequence length="504" mass="57358">MNVLLVYPRYPDSFWSFRHALKFVGKKAAFPPLGLLTVAALFPETWETRLMDQNVRNVTDPDLAWADLVFVSAMTIQRDAARDILARCRRLGVTTVAGGPLFTTAPEDYPEADHLVLGEAELTLPPFLDDLARGSVQRTYTTGERADLTRTPLPRWDLLDIRDYAAMNIQYSRGCPFDCEFCDITQLFGRRPRTKSREQLVAELDALRARGWRGGVFFVDDNFIGDRHKLKREILPSIIAWQEEHGRPFSFFTESSIDLADDPELMALMVRAGFTEVFVGIETPHDEGLGESGKVQNRNRDLLESVKRLQRAGLQVQGGFIVGFDSDPTSIFERQIRFIQESGIVTAMVGMLTALRGTRLHRRLAEEGRLLRDASGNNTAIALNFVPRMPVETLIEGYRRILKSIYAPRPYYRRVVTFLKEYRTPPGGFQPNPAHLRAFFSSILFLGVLGRERLQFWQLFVWSLLRRPRLFPLAITLAIYGFHFRKVAESISASGMFEGKECAE</sequence>
<dbReference type="SFLD" id="SFLDG01123">
    <property type="entry name" value="methyltransferase_(Class_B)"/>
    <property type="match status" value="1"/>
</dbReference>
<proteinExistence type="predicted"/>
<evidence type="ECO:0000256" key="5">
    <source>
        <dbReference type="ARBA" id="ARBA00023014"/>
    </source>
</evidence>
<dbReference type="Gene3D" id="3.40.50.280">
    <property type="entry name" value="Cobalamin-binding domain"/>
    <property type="match status" value="1"/>
</dbReference>
<keyword evidence="3" id="KW-0479">Metal-binding</keyword>
<dbReference type="CDD" id="cd01335">
    <property type="entry name" value="Radical_SAM"/>
    <property type="match status" value="1"/>
</dbReference>
<keyword evidence="5" id="KW-0411">Iron-sulfur</keyword>
<dbReference type="Pfam" id="PF02310">
    <property type="entry name" value="B12-binding"/>
    <property type="match status" value="1"/>
</dbReference>
<evidence type="ECO:0000256" key="3">
    <source>
        <dbReference type="ARBA" id="ARBA00022723"/>
    </source>
</evidence>
<dbReference type="AlphaFoldDB" id="A0A831XDQ2"/>
<evidence type="ECO:0000259" key="6">
    <source>
        <dbReference type="PROSITE" id="PS51918"/>
    </source>
</evidence>
<dbReference type="CDD" id="cd02068">
    <property type="entry name" value="radical_SAM_B12_BD"/>
    <property type="match status" value="1"/>
</dbReference>
<accession>A0A831XDQ2</accession>
<organism evidence="7">
    <name type="scientific">Geobacter metallireducens</name>
    <dbReference type="NCBI Taxonomy" id="28232"/>
    <lineage>
        <taxon>Bacteria</taxon>
        <taxon>Pseudomonadati</taxon>
        <taxon>Thermodesulfobacteriota</taxon>
        <taxon>Desulfuromonadia</taxon>
        <taxon>Geobacterales</taxon>
        <taxon>Geobacteraceae</taxon>
        <taxon>Geobacter</taxon>
    </lineage>
</organism>
<dbReference type="InterPro" id="IPR007197">
    <property type="entry name" value="rSAM"/>
</dbReference>
<dbReference type="InterPro" id="IPR058240">
    <property type="entry name" value="rSAM_sf"/>
</dbReference>
<feature type="domain" description="Radical SAM core" evidence="6">
    <location>
        <begin position="159"/>
        <end position="388"/>
    </location>
</feature>
<dbReference type="InterPro" id="IPR034530">
    <property type="entry name" value="HpnP-like"/>
</dbReference>
<gene>
    <name evidence="7" type="ORF">ENQ87_04465</name>
</gene>
<dbReference type="SFLD" id="SFLDS00029">
    <property type="entry name" value="Radical_SAM"/>
    <property type="match status" value="1"/>
</dbReference>
<dbReference type="GO" id="GO:0051536">
    <property type="term" value="F:iron-sulfur cluster binding"/>
    <property type="evidence" value="ECO:0007669"/>
    <property type="project" value="UniProtKB-KW"/>
</dbReference>
<comment type="caution">
    <text evidence="7">The sequence shown here is derived from an EMBL/GenBank/DDBJ whole genome shotgun (WGS) entry which is preliminary data.</text>
</comment>
<dbReference type="GO" id="GO:0031419">
    <property type="term" value="F:cobalamin binding"/>
    <property type="evidence" value="ECO:0007669"/>
    <property type="project" value="InterPro"/>
</dbReference>
<comment type="cofactor">
    <cofactor evidence="1">
        <name>[4Fe-4S] cluster</name>
        <dbReference type="ChEBI" id="CHEBI:49883"/>
    </cofactor>
</comment>
<evidence type="ECO:0000313" key="7">
    <source>
        <dbReference type="EMBL" id="HEN41622.1"/>
    </source>
</evidence>
<dbReference type="SMART" id="SM00729">
    <property type="entry name" value="Elp3"/>
    <property type="match status" value="1"/>
</dbReference>
<keyword evidence="4" id="KW-0408">Iron</keyword>
<dbReference type="InterPro" id="IPR051198">
    <property type="entry name" value="BchE-like"/>
</dbReference>
<dbReference type="GO" id="GO:0046872">
    <property type="term" value="F:metal ion binding"/>
    <property type="evidence" value="ECO:0007669"/>
    <property type="project" value="UniProtKB-KW"/>
</dbReference>
<protein>
    <submittedName>
        <fullName evidence="7">DUF4070 domain-containing protein</fullName>
    </submittedName>
</protein>
<dbReference type="SFLD" id="SFLDG01082">
    <property type="entry name" value="B12-binding_domain_containing"/>
    <property type="match status" value="1"/>
</dbReference>
<dbReference type="PROSITE" id="PS51918">
    <property type="entry name" value="RADICAL_SAM"/>
    <property type="match status" value="1"/>
</dbReference>
<name>A0A831XDQ2_GEOME</name>
<dbReference type="GO" id="GO:0003824">
    <property type="term" value="F:catalytic activity"/>
    <property type="evidence" value="ECO:0007669"/>
    <property type="project" value="InterPro"/>
</dbReference>
<dbReference type="SUPFAM" id="SSF102114">
    <property type="entry name" value="Radical SAM enzymes"/>
    <property type="match status" value="1"/>
</dbReference>
<dbReference type="SFLD" id="SFLDF00303">
    <property type="entry name" value="hopanoid_C2-methyltransferase"/>
    <property type="match status" value="1"/>
</dbReference>
<dbReference type="PANTHER" id="PTHR43409">
    <property type="entry name" value="ANAEROBIC MAGNESIUM-PROTOPORPHYRIN IX MONOMETHYL ESTER CYCLASE-RELATED"/>
    <property type="match status" value="1"/>
</dbReference>
<evidence type="ECO:0000256" key="4">
    <source>
        <dbReference type="ARBA" id="ARBA00023004"/>
    </source>
</evidence>
<dbReference type="InterPro" id="IPR023404">
    <property type="entry name" value="rSAM_horseshoe"/>
</dbReference>
<keyword evidence="2" id="KW-0949">S-adenosyl-L-methionine</keyword>
<dbReference type="PANTHER" id="PTHR43409:SF3">
    <property type="entry name" value="HYPOTHETICAL METHYLTRANSFERASE"/>
    <property type="match status" value="1"/>
</dbReference>
<evidence type="ECO:0000256" key="2">
    <source>
        <dbReference type="ARBA" id="ARBA00022691"/>
    </source>
</evidence>
<reference evidence="7" key="1">
    <citation type="journal article" date="2020" name="mSystems">
        <title>Genome- and Community-Level Interaction Insights into Carbon Utilization and Element Cycling Functions of Hydrothermarchaeota in Hydrothermal Sediment.</title>
        <authorList>
            <person name="Zhou Z."/>
            <person name="Liu Y."/>
            <person name="Xu W."/>
            <person name="Pan J."/>
            <person name="Luo Z.H."/>
            <person name="Li M."/>
        </authorList>
    </citation>
    <scope>NUCLEOTIDE SEQUENCE [LARGE SCALE GENOMIC DNA]</scope>
    <source>
        <strain evidence="7">SpSt-349</strain>
    </source>
</reference>
<evidence type="ECO:0000256" key="1">
    <source>
        <dbReference type="ARBA" id="ARBA00001966"/>
    </source>
</evidence>